<keyword evidence="3 5" id="KW-0697">Rotamase</keyword>
<evidence type="ECO:0000256" key="3">
    <source>
        <dbReference type="ARBA" id="ARBA00023110"/>
    </source>
</evidence>
<dbReference type="InterPro" id="IPR020892">
    <property type="entry name" value="Cyclophilin-type_PPIase_CS"/>
</dbReference>
<dbReference type="PANTHER" id="PTHR45625">
    <property type="entry name" value="PEPTIDYL-PROLYL CIS-TRANS ISOMERASE-RELATED"/>
    <property type="match status" value="1"/>
</dbReference>
<sequence length="243" mass="26350">MKSTKLLLGGLLFIIAVAMIIYGVFFLIPSQPTTSSTQISSTSLSTTKETIHSFPQLSTDIAENETAVDMVTSMGTIKIKLFPELAPKAVENFISLSKKGYYDGTIFHRVIQDFMIQGGDPEGTGTGGESIWREPFEVEPSDQLYHIRGALAMAKTNAPISIGSQFFIVQNQQDMSSSIADTVPNEIAEAYEKGGYPSLDGHYTVFGQVIHGMEVVDAIAALKTAKNDLPIEPVTVDSIVVHE</sequence>
<dbReference type="RefSeq" id="WP_058920203.1">
    <property type="nucleotide sequence ID" value="NZ_JBHSQC010000025.1"/>
</dbReference>
<dbReference type="InterPro" id="IPR029000">
    <property type="entry name" value="Cyclophilin-like_dom_sf"/>
</dbReference>
<protein>
    <recommendedName>
        <fullName evidence="5">Peptidyl-prolyl cis-trans isomerase</fullName>
        <shortName evidence="5">PPIase</shortName>
        <ecNumber evidence="5">5.2.1.8</ecNumber>
    </recommendedName>
</protein>
<evidence type="ECO:0000313" key="9">
    <source>
        <dbReference type="Proteomes" id="UP001597285"/>
    </source>
</evidence>
<dbReference type="InterPro" id="IPR002130">
    <property type="entry name" value="Cyclophilin-type_PPIase_dom"/>
</dbReference>
<keyword evidence="9" id="KW-1185">Reference proteome</keyword>
<dbReference type="InterPro" id="IPR044666">
    <property type="entry name" value="Cyclophilin_A-like"/>
</dbReference>
<evidence type="ECO:0000256" key="5">
    <source>
        <dbReference type="RuleBase" id="RU363019"/>
    </source>
</evidence>
<accession>A0ABW4NMG4</accession>
<dbReference type="PRINTS" id="PR00153">
    <property type="entry name" value="CSAPPISMRASE"/>
</dbReference>
<evidence type="ECO:0000256" key="1">
    <source>
        <dbReference type="ARBA" id="ARBA00000971"/>
    </source>
</evidence>
<keyword evidence="6" id="KW-0472">Membrane</keyword>
<reference evidence="9" key="1">
    <citation type="journal article" date="2019" name="Int. J. Syst. Evol. Microbiol.">
        <title>The Global Catalogue of Microorganisms (GCM) 10K type strain sequencing project: providing services to taxonomists for standard genome sequencing and annotation.</title>
        <authorList>
            <consortium name="The Broad Institute Genomics Platform"/>
            <consortium name="The Broad Institute Genome Sequencing Center for Infectious Disease"/>
            <person name="Wu L."/>
            <person name="Ma J."/>
        </authorList>
    </citation>
    <scope>NUCLEOTIDE SEQUENCE [LARGE SCALE GENOMIC DNA]</scope>
    <source>
        <strain evidence="9">KCTC 42143</strain>
    </source>
</reference>
<keyword evidence="4 5" id="KW-0413">Isomerase</keyword>
<feature type="domain" description="PPIase cyclophilin-type" evidence="7">
    <location>
        <begin position="72"/>
        <end position="241"/>
    </location>
</feature>
<evidence type="ECO:0000313" key="8">
    <source>
        <dbReference type="EMBL" id="MFD1799303.1"/>
    </source>
</evidence>
<comment type="catalytic activity">
    <reaction evidence="1 5">
        <text>[protein]-peptidylproline (omega=180) = [protein]-peptidylproline (omega=0)</text>
        <dbReference type="Rhea" id="RHEA:16237"/>
        <dbReference type="Rhea" id="RHEA-COMP:10747"/>
        <dbReference type="Rhea" id="RHEA-COMP:10748"/>
        <dbReference type="ChEBI" id="CHEBI:83833"/>
        <dbReference type="ChEBI" id="CHEBI:83834"/>
        <dbReference type="EC" id="5.2.1.8"/>
    </reaction>
</comment>
<feature type="transmembrane region" description="Helical" evidence="6">
    <location>
        <begin position="7"/>
        <end position="28"/>
    </location>
</feature>
<evidence type="ECO:0000256" key="4">
    <source>
        <dbReference type="ARBA" id="ARBA00023235"/>
    </source>
</evidence>
<name>A0ABW4NMG4_9LACT</name>
<proteinExistence type="inferred from homology"/>
<evidence type="ECO:0000259" key="7">
    <source>
        <dbReference type="PROSITE" id="PS50072"/>
    </source>
</evidence>
<keyword evidence="6" id="KW-0812">Transmembrane</keyword>
<comment type="caution">
    <text evidence="8">The sequence shown here is derived from an EMBL/GenBank/DDBJ whole genome shotgun (WGS) entry which is preliminary data.</text>
</comment>
<organism evidence="8 9">
    <name type="scientific">Carnobacterium antarcticum</name>
    <dbReference type="NCBI Taxonomy" id="2126436"/>
    <lineage>
        <taxon>Bacteria</taxon>
        <taxon>Bacillati</taxon>
        <taxon>Bacillota</taxon>
        <taxon>Bacilli</taxon>
        <taxon>Lactobacillales</taxon>
        <taxon>Carnobacteriaceae</taxon>
        <taxon>Carnobacterium</taxon>
    </lineage>
</organism>
<keyword evidence="6" id="KW-1133">Transmembrane helix</keyword>
<dbReference type="Pfam" id="PF00160">
    <property type="entry name" value="Pro_isomerase"/>
    <property type="match status" value="1"/>
</dbReference>
<evidence type="ECO:0000256" key="6">
    <source>
        <dbReference type="SAM" id="Phobius"/>
    </source>
</evidence>
<gene>
    <name evidence="8" type="ORF">ACFSBK_05505</name>
</gene>
<dbReference type="PROSITE" id="PS50072">
    <property type="entry name" value="CSA_PPIASE_2"/>
    <property type="match status" value="1"/>
</dbReference>
<comment type="function">
    <text evidence="2 5">PPIases accelerate the folding of proteins. It catalyzes the cis-trans isomerization of proline imidic peptide bonds in oligopeptides.</text>
</comment>
<dbReference type="GO" id="GO:0003755">
    <property type="term" value="F:peptidyl-prolyl cis-trans isomerase activity"/>
    <property type="evidence" value="ECO:0007669"/>
    <property type="project" value="UniProtKB-EC"/>
</dbReference>
<dbReference type="PANTHER" id="PTHR45625:SF4">
    <property type="entry name" value="PEPTIDYLPROLYL ISOMERASE DOMAIN AND WD REPEAT-CONTAINING PROTEIN 1"/>
    <property type="match status" value="1"/>
</dbReference>
<dbReference type="CDD" id="cd00317">
    <property type="entry name" value="cyclophilin"/>
    <property type="match status" value="1"/>
</dbReference>
<evidence type="ECO:0000256" key="2">
    <source>
        <dbReference type="ARBA" id="ARBA00002388"/>
    </source>
</evidence>
<comment type="similarity">
    <text evidence="5">Belongs to the cyclophilin-type PPIase family.</text>
</comment>
<dbReference type="Gene3D" id="2.40.100.10">
    <property type="entry name" value="Cyclophilin-like"/>
    <property type="match status" value="1"/>
</dbReference>
<dbReference type="SUPFAM" id="SSF50891">
    <property type="entry name" value="Cyclophilin-like"/>
    <property type="match status" value="1"/>
</dbReference>
<dbReference type="PROSITE" id="PS00170">
    <property type="entry name" value="CSA_PPIASE_1"/>
    <property type="match status" value="1"/>
</dbReference>
<dbReference type="EMBL" id="JBHUFF010000013">
    <property type="protein sequence ID" value="MFD1799303.1"/>
    <property type="molecule type" value="Genomic_DNA"/>
</dbReference>
<dbReference type="Proteomes" id="UP001597285">
    <property type="component" value="Unassembled WGS sequence"/>
</dbReference>
<dbReference type="EC" id="5.2.1.8" evidence="5"/>